<gene>
    <name evidence="1" type="ORF">AS594_38095</name>
</gene>
<reference evidence="1 2" key="1">
    <citation type="submission" date="2016-08" db="EMBL/GenBank/DDBJ databases">
        <title>Complete genome sequence of Streptomyces agglomeratus strain 6-3-2, a novel anti-MRSA actinomycete isolated from Wuli of Tebit, China.</title>
        <authorList>
            <person name="Chen X."/>
        </authorList>
    </citation>
    <scope>NUCLEOTIDE SEQUENCE [LARGE SCALE GENOMIC DNA]</scope>
    <source>
        <strain evidence="1 2">6-3-2</strain>
    </source>
</reference>
<keyword evidence="2" id="KW-1185">Reference proteome</keyword>
<proteinExistence type="predicted"/>
<dbReference type="AlphaFoldDB" id="A0A1E5NYP4"/>
<protein>
    <submittedName>
        <fullName evidence="1">Uncharacterized protein</fullName>
    </submittedName>
</protein>
<accession>A0A1E5NYP4</accession>
<dbReference type="EMBL" id="MEHJ01000002">
    <property type="protein sequence ID" value="OEJ21394.1"/>
    <property type="molecule type" value="Genomic_DNA"/>
</dbReference>
<evidence type="ECO:0000313" key="2">
    <source>
        <dbReference type="Proteomes" id="UP000095759"/>
    </source>
</evidence>
<organism evidence="1 2">
    <name type="scientific">Streptomyces agglomeratus</name>
    <dbReference type="NCBI Taxonomy" id="285458"/>
    <lineage>
        <taxon>Bacteria</taxon>
        <taxon>Bacillati</taxon>
        <taxon>Actinomycetota</taxon>
        <taxon>Actinomycetes</taxon>
        <taxon>Kitasatosporales</taxon>
        <taxon>Streptomycetaceae</taxon>
        <taxon>Streptomyces</taxon>
    </lineage>
</organism>
<sequence length="61" mass="7010">MLPEMPLWFGRPGRRAGPRLGCKRPAEFIAGTTTIAGLTEALLTRWRDRRPPQGLFWLAYR</sequence>
<name>A0A1E5NYP4_9ACTN</name>
<dbReference type="Proteomes" id="UP000095759">
    <property type="component" value="Unassembled WGS sequence"/>
</dbReference>
<evidence type="ECO:0000313" key="1">
    <source>
        <dbReference type="EMBL" id="OEJ21394.1"/>
    </source>
</evidence>
<comment type="caution">
    <text evidence="1">The sequence shown here is derived from an EMBL/GenBank/DDBJ whole genome shotgun (WGS) entry which is preliminary data.</text>
</comment>